<organism evidence="2 3">
    <name type="scientific">Petrolisthes manimaculis</name>
    <dbReference type="NCBI Taxonomy" id="1843537"/>
    <lineage>
        <taxon>Eukaryota</taxon>
        <taxon>Metazoa</taxon>
        <taxon>Ecdysozoa</taxon>
        <taxon>Arthropoda</taxon>
        <taxon>Crustacea</taxon>
        <taxon>Multicrustacea</taxon>
        <taxon>Malacostraca</taxon>
        <taxon>Eumalacostraca</taxon>
        <taxon>Eucarida</taxon>
        <taxon>Decapoda</taxon>
        <taxon>Pleocyemata</taxon>
        <taxon>Anomura</taxon>
        <taxon>Galatheoidea</taxon>
        <taxon>Porcellanidae</taxon>
        <taxon>Petrolisthes</taxon>
    </lineage>
</organism>
<sequence>MSESSATAIFLHLLHMNRLSSFINKAAEKSIPRKMTGARHRNYWFYCDEIREQNRRINKHRKLHRRNPSDKSLSLLQELIRHTKEISRRVRAEKWYEWCSTIDERSKLREMWRNINIATGRMARLDPPKDAERLNSNFAVRAATTNLPAEIQNRLQQLRDTRQEKMDETVLKRDEAGGPFMSDELFRTRKKCKDTALGDDRITNSIFSALEKALELANSHAILEALAGRGVRDRMLAWVQDYLSDCTARVMYQGRVSTYESLENGTPQGGILSPTLFNIHKEELVHLQLLAGIKQISYADDLALLIQGRNMRKTQKILDLSRGNVKTWV</sequence>
<evidence type="ECO:0000259" key="1">
    <source>
        <dbReference type="Pfam" id="PF00078"/>
    </source>
</evidence>
<protein>
    <recommendedName>
        <fullName evidence="1">Reverse transcriptase domain-containing protein</fullName>
    </recommendedName>
</protein>
<evidence type="ECO:0000313" key="2">
    <source>
        <dbReference type="EMBL" id="KAK4311190.1"/>
    </source>
</evidence>
<dbReference type="AlphaFoldDB" id="A0AAE1PM50"/>
<feature type="domain" description="Reverse transcriptase" evidence="1">
    <location>
        <begin position="220"/>
        <end position="318"/>
    </location>
</feature>
<reference evidence="2" key="1">
    <citation type="submission" date="2023-11" db="EMBL/GenBank/DDBJ databases">
        <title>Genome assemblies of two species of porcelain crab, Petrolisthes cinctipes and Petrolisthes manimaculis (Anomura: Porcellanidae).</title>
        <authorList>
            <person name="Angst P."/>
        </authorList>
    </citation>
    <scope>NUCLEOTIDE SEQUENCE</scope>
    <source>
        <strain evidence="2">PB745_02</strain>
        <tissue evidence="2">Gill</tissue>
    </source>
</reference>
<dbReference type="InterPro" id="IPR000477">
    <property type="entry name" value="RT_dom"/>
</dbReference>
<dbReference type="PANTHER" id="PTHR19446">
    <property type="entry name" value="REVERSE TRANSCRIPTASES"/>
    <property type="match status" value="1"/>
</dbReference>
<gene>
    <name evidence="2" type="ORF">Pmani_017282</name>
</gene>
<evidence type="ECO:0000313" key="3">
    <source>
        <dbReference type="Proteomes" id="UP001292094"/>
    </source>
</evidence>
<accession>A0AAE1PM50</accession>
<comment type="caution">
    <text evidence="2">The sequence shown here is derived from an EMBL/GenBank/DDBJ whole genome shotgun (WGS) entry which is preliminary data.</text>
</comment>
<dbReference type="Pfam" id="PF00078">
    <property type="entry name" value="RVT_1"/>
    <property type="match status" value="1"/>
</dbReference>
<keyword evidence="3" id="KW-1185">Reference proteome</keyword>
<dbReference type="Proteomes" id="UP001292094">
    <property type="component" value="Unassembled WGS sequence"/>
</dbReference>
<proteinExistence type="predicted"/>
<name>A0AAE1PM50_9EUCA</name>
<dbReference type="EMBL" id="JAWZYT010001546">
    <property type="protein sequence ID" value="KAK4311190.1"/>
    <property type="molecule type" value="Genomic_DNA"/>
</dbReference>